<sequence>MQNAQRSNARGPCEFEKGKKIDEVTQDAQITETSPCESRKGKKVAEVTRNALRGLCESKKEKKVRGLNICKNVL</sequence>
<proteinExistence type="predicted"/>
<protein>
    <submittedName>
        <fullName evidence="1">Uncharacterized protein</fullName>
    </submittedName>
</protein>
<evidence type="ECO:0000313" key="2">
    <source>
        <dbReference type="Proteomes" id="UP000823775"/>
    </source>
</evidence>
<organism evidence="1 2">
    <name type="scientific">Datura stramonium</name>
    <name type="common">Jimsonweed</name>
    <name type="synonym">Common thornapple</name>
    <dbReference type="NCBI Taxonomy" id="4076"/>
    <lineage>
        <taxon>Eukaryota</taxon>
        <taxon>Viridiplantae</taxon>
        <taxon>Streptophyta</taxon>
        <taxon>Embryophyta</taxon>
        <taxon>Tracheophyta</taxon>
        <taxon>Spermatophyta</taxon>
        <taxon>Magnoliopsida</taxon>
        <taxon>eudicotyledons</taxon>
        <taxon>Gunneridae</taxon>
        <taxon>Pentapetalae</taxon>
        <taxon>asterids</taxon>
        <taxon>lamiids</taxon>
        <taxon>Solanales</taxon>
        <taxon>Solanaceae</taxon>
        <taxon>Solanoideae</taxon>
        <taxon>Datureae</taxon>
        <taxon>Datura</taxon>
    </lineage>
</organism>
<dbReference type="Proteomes" id="UP000823775">
    <property type="component" value="Unassembled WGS sequence"/>
</dbReference>
<gene>
    <name evidence="1" type="ORF">HAX54_035606</name>
</gene>
<dbReference type="EMBL" id="JACEIK010004660">
    <property type="protein sequence ID" value="MCD9646081.1"/>
    <property type="molecule type" value="Genomic_DNA"/>
</dbReference>
<reference evidence="1 2" key="1">
    <citation type="journal article" date="2021" name="BMC Genomics">
        <title>Datura genome reveals duplications of psychoactive alkaloid biosynthetic genes and high mutation rate following tissue culture.</title>
        <authorList>
            <person name="Rajewski A."/>
            <person name="Carter-House D."/>
            <person name="Stajich J."/>
            <person name="Litt A."/>
        </authorList>
    </citation>
    <scope>NUCLEOTIDE SEQUENCE [LARGE SCALE GENOMIC DNA]</scope>
    <source>
        <strain evidence="1">AR-01</strain>
    </source>
</reference>
<accession>A0ABS8VIA7</accession>
<comment type="caution">
    <text evidence="1">The sequence shown here is derived from an EMBL/GenBank/DDBJ whole genome shotgun (WGS) entry which is preliminary data.</text>
</comment>
<evidence type="ECO:0000313" key="1">
    <source>
        <dbReference type="EMBL" id="MCD9646081.1"/>
    </source>
</evidence>
<keyword evidence="2" id="KW-1185">Reference proteome</keyword>
<name>A0ABS8VIA7_DATST</name>